<dbReference type="Proteomes" id="UP001583177">
    <property type="component" value="Unassembled WGS sequence"/>
</dbReference>
<comment type="caution">
    <text evidence="3">The sequence shown here is derived from an EMBL/GenBank/DDBJ whole genome shotgun (WGS) entry which is preliminary data.</text>
</comment>
<evidence type="ECO:0000313" key="3">
    <source>
        <dbReference type="EMBL" id="KAL1872338.1"/>
    </source>
</evidence>
<organism evidence="3 4">
    <name type="scientific">Diaporthe australafricana</name>
    <dbReference type="NCBI Taxonomy" id="127596"/>
    <lineage>
        <taxon>Eukaryota</taxon>
        <taxon>Fungi</taxon>
        <taxon>Dikarya</taxon>
        <taxon>Ascomycota</taxon>
        <taxon>Pezizomycotina</taxon>
        <taxon>Sordariomycetes</taxon>
        <taxon>Sordariomycetidae</taxon>
        <taxon>Diaporthales</taxon>
        <taxon>Diaporthaceae</taxon>
        <taxon>Diaporthe</taxon>
    </lineage>
</organism>
<keyword evidence="4" id="KW-1185">Reference proteome</keyword>
<evidence type="ECO:0000256" key="2">
    <source>
        <dbReference type="SAM" id="SignalP"/>
    </source>
</evidence>
<keyword evidence="1" id="KW-0812">Transmembrane</keyword>
<keyword evidence="1" id="KW-0472">Membrane</keyword>
<evidence type="ECO:0000313" key="4">
    <source>
        <dbReference type="Proteomes" id="UP001583177"/>
    </source>
</evidence>
<evidence type="ECO:0008006" key="5">
    <source>
        <dbReference type="Google" id="ProtNLM"/>
    </source>
</evidence>
<reference evidence="3 4" key="1">
    <citation type="journal article" date="2024" name="IMA Fungus">
        <title>IMA Genome - F19 : A genome assembly and annotation guide to empower mycologists, including annotated draft genome sequences of Ceratocystis pirilliformis, Diaporthe australafricana, Fusarium ophioides, Paecilomyces lecythidis, and Sporothrix stenoceras.</title>
        <authorList>
            <person name="Aylward J."/>
            <person name="Wilson A.M."/>
            <person name="Visagie C.M."/>
            <person name="Spraker J."/>
            <person name="Barnes I."/>
            <person name="Buitendag C."/>
            <person name="Ceriani C."/>
            <person name="Del Mar Angel L."/>
            <person name="du Plessis D."/>
            <person name="Fuchs T."/>
            <person name="Gasser K."/>
            <person name="Kramer D."/>
            <person name="Li W."/>
            <person name="Munsamy K."/>
            <person name="Piso A."/>
            <person name="Price J.L."/>
            <person name="Sonnekus B."/>
            <person name="Thomas C."/>
            <person name="van der Nest A."/>
            <person name="van Dijk A."/>
            <person name="van Heerden A."/>
            <person name="van Vuuren N."/>
            <person name="Yilmaz N."/>
            <person name="Duong T.A."/>
            <person name="van der Merwe N.A."/>
            <person name="Wingfield M.J."/>
            <person name="Wingfield B.D."/>
        </authorList>
    </citation>
    <scope>NUCLEOTIDE SEQUENCE [LARGE SCALE GENOMIC DNA]</scope>
    <source>
        <strain evidence="3 4">CMW 18300</strain>
    </source>
</reference>
<name>A0ABR3X9P2_9PEZI</name>
<keyword evidence="2" id="KW-0732">Signal</keyword>
<protein>
    <recommendedName>
        <fullName evidence="5">Ecp2 effector protein domain-containing protein</fullName>
    </recommendedName>
</protein>
<keyword evidence="1" id="KW-1133">Transmembrane helix</keyword>
<feature type="signal peptide" evidence="2">
    <location>
        <begin position="1"/>
        <end position="20"/>
    </location>
</feature>
<gene>
    <name evidence="3" type="ORF">Daus18300_004308</name>
</gene>
<accession>A0ABR3X9P2</accession>
<proteinExistence type="predicted"/>
<dbReference type="EMBL" id="JAWRVE010000029">
    <property type="protein sequence ID" value="KAL1872338.1"/>
    <property type="molecule type" value="Genomic_DNA"/>
</dbReference>
<sequence length="183" mass="19378">MKPTNTLLSHCIIAVGAVAGYQQNHSDPQDNSINVANGTAAGRGHDLAALNGYVTWLSGDDDQEVCGNAKAKAIGSNVILKSDCQQIVDYMSTKKGYWKIEGYVRGGAFGNLDAIDFVQQAMRMSPDADRLPTVIGNVNCAGENSPSIEWRVGLPPSSAVLSRHTSAVGWVAVILLVFAFAIA</sequence>
<evidence type="ECO:0000256" key="1">
    <source>
        <dbReference type="SAM" id="Phobius"/>
    </source>
</evidence>
<feature type="chain" id="PRO_5046734929" description="Ecp2 effector protein domain-containing protein" evidence="2">
    <location>
        <begin position="21"/>
        <end position="183"/>
    </location>
</feature>
<feature type="transmembrane region" description="Helical" evidence="1">
    <location>
        <begin position="164"/>
        <end position="182"/>
    </location>
</feature>